<evidence type="ECO:0000256" key="8">
    <source>
        <dbReference type="ARBA" id="ARBA00023027"/>
    </source>
</evidence>
<dbReference type="Pfam" id="PF08240">
    <property type="entry name" value="ADH_N"/>
    <property type="match status" value="2"/>
</dbReference>
<dbReference type="Gene3D" id="3.90.180.10">
    <property type="entry name" value="Medium-chain alcohol dehydrogenases, catalytic domain"/>
    <property type="match status" value="2"/>
</dbReference>
<evidence type="ECO:0000256" key="7">
    <source>
        <dbReference type="ARBA" id="ARBA00023002"/>
    </source>
</evidence>
<keyword evidence="6 14" id="KW-0862">Zinc</keyword>
<dbReference type="CDD" id="cd08300">
    <property type="entry name" value="alcohol_DH_class_III"/>
    <property type="match status" value="1"/>
</dbReference>
<comment type="catalytic activity">
    <reaction evidence="12">
        <text>a secondary alcohol + NAD(+) = a ketone + NADH + H(+)</text>
        <dbReference type="Rhea" id="RHEA:10740"/>
        <dbReference type="ChEBI" id="CHEBI:15378"/>
        <dbReference type="ChEBI" id="CHEBI:17087"/>
        <dbReference type="ChEBI" id="CHEBI:35681"/>
        <dbReference type="ChEBI" id="CHEBI:57540"/>
        <dbReference type="ChEBI" id="CHEBI:57945"/>
        <dbReference type="EC" id="1.1.1.1"/>
    </reaction>
</comment>
<sequence length="881" mass="96326">MLIGTPHQRRKANPVTLSVDGSVLELQPKLKNLGLIFDSGLTFDPHVPHIVKTSFFHLRNIAKLRPMLLLTEAEKLINTFVFSRIDYCNALLAGVSKSTLYELQYVQNSAARILTRSSASDHITPILKSLHWLPVKFRVDFQILMLIAASGVCHTDWTYVFEMTKVNQTRPYPMVLGHEGAGIVESVGPGVTKFTPGDTVIPLFLPQCGECECCLSPKTNLCDKNWENTQQGVMADGTSRITCKGQQIYQFIGVSSFSEYTVVPDTSVTKIRADAPLDKVCLLGCGIPTGYGAALNTAKVEPGSTCAVFGLGAVGLAAVMGCKAARASRIIGIDINKDKFEKAKVFGATEFVNPNDHSKPIQEVLAEMTKGGVDFSFECVGNVSVMKSALESCRKGWGTSVIVGWNEMHEVSTSPLQLIFGRNWKGTYFGGWKSVESVPKLVEDYMAKRLKLDEFVSHTLPLDRVNEAFDLMTSGKRMLEMYLIHYKNAHINVLAVPPLDFQMGRVNKAKDEVIIYASQIIKCKAAVAWEPNKPLSIEEIEVAPPQAHEVRIKVVATGVCHTDLYFLYEGNQKEGFPTVLGHEGAGIVESVGPGVTKFKAGDKVIPLFVSQCGKCKFCVNPKTNLCENSWSNERYQVMSDPTTRFSCKGKPILQFMGTSTFSEYTVVKDIAVAKIHNSAPLDKVCLLGCGISTGYGAALNTAKVEPGSTCAVFGLGAVGLAAVMGCKAAGASRIIAVDINKDKFEKAKVFGATEFVNPKDHSKPIQEVLAEMTNGGVDFSFECVGNVSVMRSALESCIKGWGVSVLVGWTDKHDFSARPIQLISGRTWKGTFFGGWKSVESVPKLVEDYMAKRMKLDEFVSHNMPLDRVNEAFDLMTSGKR</sequence>
<feature type="domain" description="Alcohol dehydrogenase-like N-terminal" evidence="16">
    <location>
        <begin position="547"/>
        <end position="675"/>
    </location>
</feature>
<keyword evidence="18" id="KW-1185">Reference proteome</keyword>
<accession>A0A8J7NWT2</accession>
<feature type="non-terminal residue" evidence="17">
    <location>
        <position position="1"/>
    </location>
</feature>
<evidence type="ECO:0000256" key="9">
    <source>
        <dbReference type="ARBA" id="ARBA00032767"/>
    </source>
</evidence>
<feature type="non-terminal residue" evidence="17">
    <location>
        <position position="881"/>
    </location>
</feature>
<evidence type="ECO:0000256" key="10">
    <source>
        <dbReference type="ARBA" id="ARBA00047793"/>
    </source>
</evidence>
<reference evidence="17" key="1">
    <citation type="journal article" date="2021" name="Cell">
        <title>Tracing the genetic footprints of vertebrate landing in non-teleost ray-finned fishes.</title>
        <authorList>
            <person name="Bi X."/>
            <person name="Wang K."/>
            <person name="Yang L."/>
            <person name="Pan H."/>
            <person name="Jiang H."/>
            <person name="Wei Q."/>
            <person name="Fang M."/>
            <person name="Yu H."/>
            <person name="Zhu C."/>
            <person name="Cai Y."/>
            <person name="He Y."/>
            <person name="Gan X."/>
            <person name="Zeng H."/>
            <person name="Yu D."/>
            <person name="Zhu Y."/>
            <person name="Jiang H."/>
            <person name="Qiu Q."/>
            <person name="Yang H."/>
            <person name="Zhang Y.E."/>
            <person name="Wang W."/>
            <person name="Zhu M."/>
            <person name="He S."/>
            <person name="Zhang G."/>
        </authorList>
    </citation>
    <scope>NUCLEOTIDE SEQUENCE</scope>
    <source>
        <strain evidence="17">Allg_001</strain>
    </source>
</reference>
<evidence type="ECO:0000256" key="11">
    <source>
        <dbReference type="ARBA" id="ARBA00048110"/>
    </source>
</evidence>
<evidence type="ECO:0000256" key="6">
    <source>
        <dbReference type="ARBA" id="ARBA00022833"/>
    </source>
</evidence>
<dbReference type="InterPro" id="IPR013149">
    <property type="entry name" value="ADH-like_C"/>
</dbReference>
<dbReference type="InterPro" id="IPR036291">
    <property type="entry name" value="NAD(P)-bd_dom_sf"/>
</dbReference>
<dbReference type="PANTHER" id="PTHR43880:SF3">
    <property type="entry name" value="ALCOHOL DEHYDROGENASE 8A-RELATED"/>
    <property type="match status" value="1"/>
</dbReference>
<organism evidence="17 18">
    <name type="scientific">Atractosteus spatula</name>
    <name type="common">Alligator gar</name>
    <name type="synonym">Lepisosteus spatula</name>
    <dbReference type="NCBI Taxonomy" id="7917"/>
    <lineage>
        <taxon>Eukaryota</taxon>
        <taxon>Metazoa</taxon>
        <taxon>Chordata</taxon>
        <taxon>Craniata</taxon>
        <taxon>Vertebrata</taxon>
        <taxon>Euteleostomi</taxon>
        <taxon>Actinopterygii</taxon>
        <taxon>Neopterygii</taxon>
        <taxon>Holostei</taxon>
        <taxon>Semionotiformes</taxon>
        <taxon>Lepisosteidae</taxon>
        <taxon>Atractosteus</taxon>
    </lineage>
</organism>
<comment type="caution">
    <text evidence="17">The sequence shown here is derived from an EMBL/GenBank/DDBJ whole genome shotgun (WGS) entry which is preliminary data.</text>
</comment>
<evidence type="ECO:0000259" key="15">
    <source>
        <dbReference type="Pfam" id="PF00107"/>
    </source>
</evidence>
<evidence type="ECO:0000313" key="17">
    <source>
        <dbReference type="EMBL" id="MBN3319873.1"/>
    </source>
</evidence>
<comment type="catalytic activity">
    <reaction evidence="11">
        <text>S-(hydroxymethyl)glutathione + NAD(+) = S-formylglutathione + NADH + H(+)</text>
        <dbReference type="Rhea" id="RHEA:19985"/>
        <dbReference type="ChEBI" id="CHEBI:15378"/>
        <dbReference type="ChEBI" id="CHEBI:57540"/>
        <dbReference type="ChEBI" id="CHEBI:57688"/>
        <dbReference type="ChEBI" id="CHEBI:57945"/>
        <dbReference type="ChEBI" id="CHEBI:58758"/>
        <dbReference type="EC" id="1.1.1.284"/>
    </reaction>
</comment>
<evidence type="ECO:0000256" key="13">
    <source>
        <dbReference type="ARBA" id="ARBA00049243"/>
    </source>
</evidence>
<dbReference type="GO" id="GO:0051903">
    <property type="term" value="F:S-(hydroxymethyl)glutathione dehydrogenase [NAD(P)+] activity"/>
    <property type="evidence" value="ECO:0007669"/>
    <property type="project" value="UniProtKB-EC"/>
</dbReference>
<keyword evidence="8" id="KW-0520">NAD</keyword>
<comment type="catalytic activity">
    <reaction evidence="13">
        <text>a primary alcohol + NAD(+) = an aldehyde + NADH + H(+)</text>
        <dbReference type="Rhea" id="RHEA:10736"/>
        <dbReference type="ChEBI" id="CHEBI:15378"/>
        <dbReference type="ChEBI" id="CHEBI:15734"/>
        <dbReference type="ChEBI" id="CHEBI:17478"/>
        <dbReference type="ChEBI" id="CHEBI:57540"/>
        <dbReference type="ChEBI" id="CHEBI:57945"/>
        <dbReference type="EC" id="1.1.1.1"/>
    </reaction>
</comment>
<gene>
    <name evidence="17" type="primary">Adh1</name>
    <name evidence="17" type="ORF">GTO95_0007142</name>
</gene>
<dbReference type="PROSITE" id="PS00059">
    <property type="entry name" value="ADH_ZINC"/>
    <property type="match status" value="2"/>
</dbReference>
<dbReference type="GO" id="GO:0005829">
    <property type="term" value="C:cytosol"/>
    <property type="evidence" value="ECO:0007669"/>
    <property type="project" value="TreeGrafter"/>
</dbReference>
<comment type="cofactor">
    <cofactor evidence="1 14">
        <name>Zn(2+)</name>
        <dbReference type="ChEBI" id="CHEBI:29105"/>
    </cofactor>
</comment>
<dbReference type="InterPro" id="IPR013154">
    <property type="entry name" value="ADH-like_N"/>
</dbReference>
<evidence type="ECO:0000256" key="3">
    <source>
        <dbReference type="ARBA" id="ARBA00012309"/>
    </source>
</evidence>
<dbReference type="PANTHER" id="PTHR43880">
    <property type="entry name" value="ALCOHOL DEHYDROGENASE"/>
    <property type="match status" value="1"/>
</dbReference>
<dbReference type="AlphaFoldDB" id="A0A8J7NWT2"/>
<evidence type="ECO:0000256" key="14">
    <source>
        <dbReference type="RuleBase" id="RU361277"/>
    </source>
</evidence>
<dbReference type="SUPFAM" id="SSF51735">
    <property type="entry name" value="NAD(P)-binding Rossmann-fold domains"/>
    <property type="match status" value="2"/>
</dbReference>
<dbReference type="GO" id="GO:0046294">
    <property type="term" value="P:formaldehyde catabolic process"/>
    <property type="evidence" value="ECO:0007669"/>
    <property type="project" value="InterPro"/>
</dbReference>
<keyword evidence="7" id="KW-0560">Oxidoreductase</keyword>
<keyword evidence="5 14" id="KW-0479">Metal-binding</keyword>
<dbReference type="FunFam" id="3.90.180.10:FF:000001">
    <property type="entry name" value="S-(hydroxymethyl)glutathione dehydrogenase"/>
    <property type="match status" value="2"/>
</dbReference>
<dbReference type="EMBL" id="JAAWVO010048688">
    <property type="protein sequence ID" value="MBN3319873.1"/>
    <property type="molecule type" value="Genomic_DNA"/>
</dbReference>
<comment type="similarity">
    <text evidence="2">Belongs to the zinc-containing alcohol dehydrogenase family. Class-III subfamily.</text>
</comment>
<evidence type="ECO:0000259" key="16">
    <source>
        <dbReference type="Pfam" id="PF08240"/>
    </source>
</evidence>
<feature type="domain" description="Alcohol dehydrogenase-like C-terminal" evidence="15">
    <location>
        <begin position="717"/>
        <end position="844"/>
    </location>
</feature>
<feature type="domain" description="Alcohol dehydrogenase-like C-terminal" evidence="15">
    <location>
        <begin position="313"/>
        <end position="439"/>
    </location>
</feature>
<dbReference type="EC" id="1.1.1.1" evidence="4"/>
<evidence type="ECO:0000256" key="1">
    <source>
        <dbReference type="ARBA" id="ARBA00001947"/>
    </source>
</evidence>
<dbReference type="GO" id="GO:0004022">
    <property type="term" value="F:alcohol dehydrogenase (NAD+) activity"/>
    <property type="evidence" value="ECO:0007669"/>
    <property type="project" value="UniProtKB-EC"/>
</dbReference>
<dbReference type="SUPFAM" id="SSF50129">
    <property type="entry name" value="GroES-like"/>
    <property type="match status" value="4"/>
</dbReference>
<feature type="domain" description="Alcohol dehydrogenase-like N-terminal" evidence="16">
    <location>
        <begin position="142"/>
        <end position="271"/>
    </location>
</feature>
<dbReference type="Gene3D" id="3.40.50.720">
    <property type="entry name" value="NAD(P)-binding Rossmann-like Domain"/>
    <property type="match status" value="2"/>
</dbReference>
<dbReference type="InterPro" id="IPR014183">
    <property type="entry name" value="ADH_3"/>
</dbReference>
<evidence type="ECO:0000256" key="4">
    <source>
        <dbReference type="ARBA" id="ARBA00013190"/>
    </source>
</evidence>
<evidence type="ECO:0000313" key="18">
    <source>
        <dbReference type="Proteomes" id="UP000736164"/>
    </source>
</evidence>
<name>A0A8J7NWT2_ATRSP</name>
<dbReference type="GO" id="GO:0008270">
    <property type="term" value="F:zinc ion binding"/>
    <property type="evidence" value="ECO:0007669"/>
    <property type="project" value="InterPro"/>
</dbReference>
<protein>
    <recommendedName>
        <fullName evidence="9">S-(hydroxymethyl)glutathione dehydrogenase</fullName>
        <ecNumber evidence="4">1.1.1.1</ecNumber>
        <ecNumber evidence="3">1.1.1.284</ecNumber>
    </recommendedName>
</protein>
<dbReference type="Proteomes" id="UP000736164">
    <property type="component" value="Unassembled WGS sequence"/>
</dbReference>
<proteinExistence type="inferred from homology"/>
<dbReference type="Pfam" id="PF00107">
    <property type="entry name" value="ADH_zinc_N"/>
    <property type="match status" value="2"/>
</dbReference>
<evidence type="ECO:0000256" key="2">
    <source>
        <dbReference type="ARBA" id="ARBA00010902"/>
    </source>
</evidence>
<dbReference type="EC" id="1.1.1.284" evidence="3"/>
<evidence type="ECO:0000256" key="12">
    <source>
        <dbReference type="ARBA" id="ARBA00049164"/>
    </source>
</evidence>
<comment type="catalytic activity">
    <reaction evidence="10">
        <text>S-(hydroxymethyl)glutathione + NADP(+) = S-formylglutathione + NADPH + H(+)</text>
        <dbReference type="Rhea" id="RHEA:19981"/>
        <dbReference type="ChEBI" id="CHEBI:15378"/>
        <dbReference type="ChEBI" id="CHEBI:57688"/>
        <dbReference type="ChEBI" id="CHEBI:57783"/>
        <dbReference type="ChEBI" id="CHEBI:58349"/>
        <dbReference type="ChEBI" id="CHEBI:58758"/>
        <dbReference type="EC" id="1.1.1.284"/>
    </reaction>
</comment>
<dbReference type="InterPro" id="IPR002328">
    <property type="entry name" value="ADH_Zn_CS"/>
</dbReference>
<dbReference type="InterPro" id="IPR011032">
    <property type="entry name" value="GroES-like_sf"/>
</dbReference>
<dbReference type="FunFam" id="3.40.50.720:FF:001160">
    <property type="entry name" value="Alcohol dehydrogenase 1"/>
    <property type="match status" value="2"/>
</dbReference>
<evidence type="ECO:0000256" key="5">
    <source>
        <dbReference type="ARBA" id="ARBA00022723"/>
    </source>
</evidence>